<dbReference type="EMBL" id="CP043538">
    <property type="protein sequence ID" value="QGY04680.1"/>
    <property type="molecule type" value="Genomic_DNA"/>
</dbReference>
<dbReference type="KEGG" id="mmes:MMSR116_24285"/>
<feature type="transmembrane region" description="Helical" evidence="1">
    <location>
        <begin position="55"/>
        <end position="76"/>
    </location>
</feature>
<keyword evidence="1" id="KW-0472">Membrane</keyword>
<reference evidence="2 3" key="1">
    <citation type="journal article" date="2012" name="Genet. Mol. Biol.">
        <title>Analysis of 16S rRNA and mxaF genes revealing insights into Methylobacterium niche-specific plant association.</title>
        <authorList>
            <person name="Dourado M.N."/>
            <person name="Andreote F.D."/>
            <person name="Dini-Andreote F."/>
            <person name="Conti R."/>
            <person name="Araujo J.M."/>
            <person name="Araujo W.L."/>
        </authorList>
    </citation>
    <scope>NUCLEOTIDE SEQUENCE [LARGE SCALE GENOMIC DNA]</scope>
    <source>
        <strain evidence="2 3">SR1.6/6</strain>
    </source>
</reference>
<gene>
    <name evidence="2" type="ORF">MMSR116_24285</name>
</gene>
<proteinExistence type="predicted"/>
<dbReference type="RefSeq" id="WP_010685957.1">
    <property type="nucleotide sequence ID" value="NZ_CP043538.1"/>
</dbReference>
<reference evidence="2 3" key="2">
    <citation type="journal article" date="2013" name="Genome Announc.">
        <title>Draft Genome Sequence of Methylobacterium mesophilicum Strain SR1.6/6, Isolated from Citrus sinensis.</title>
        <authorList>
            <person name="Marinho Almeida D."/>
            <person name="Dini-Andreote F."/>
            <person name="Camargo Neves A.A."/>
            <person name="Juca Ramos R.T."/>
            <person name="Andreote F.D."/>
            <person name="Carneiro A.R."/>
            <person name="Oliveira de Souza Lima A."/>
            <person name="Caracciolo Gomes de Sa P.H."/>
            <person name="Ribeiro Barbosa M.S."/>
            <person name="Araujo W.L."/>
            <person name="Silva A."/>
        </authorList>
    </citation>
    <scope>NUCLEOTIDE SEQUENCE [LARGE SCALE GENOMIC DNA]</scope>
    <source>
        <strain evidence="2 3">SR1.6/6</strain>
    </source>
</reference>
<feature type="transmembrane region" description="Helical" evidence="1">
    <location>
        <begin position="12"/>
        <end position="35"/>
    </location>
</feature>
<organism evidence="2 3">
    <name type="scientific">Methylobacterium mesophilicum SR1.6/6</name>
    <dbReference type="NCBI Taxonomy" id="908290"/>
    <lineage>
        <taxon>Bacteria</taxon>
        <taxon>Pseudomonadati</taxon>
        <taxon>Pseudomonadota</taxon>
        <taxon>Alphaproteobacteria</taxon>
        <taxon>Hyphomicrobiales</taxon>
        <taxon>Methylobacteriaceae</taxon>
        <taxon>Methylobacterium</taxon>
    </lineage>
</organism>
<dbReference type="AlphaFoldDB" id="A0A6B9FQ32"/>
<dbReference type="Proteomes" id="UP000012488">
    <property type="component" value="Chromosome"/>
</dbReference>
<evidence type="ECO:0000313" key="2">
    <source>
        <dbReference type="EMBL" id="QGY04680.1"/>
    </source>
</evidence>
<evidence type="ECO:0000256" key="1">
    <source>
        <dbReference type="SAM" id="Phobius"/>
    </source>
</evidence>
<protein>
    <submittedName>
        <fullName evidence="2">Uncharacterized protein</fullName>
    </submittedName>
</protein>
<accession>A0A6B9FQ32</accession>
<name>A0A6B9FQ32_9HYPH</name>
<keyword evidence="1" id="KW-1133">Transmembrane helix</keyword>
<keyword evidence="1" id="KW-0812">Transmembrane</keyword>
<sequence length="81" mass="8916">MIYLLTATIGMIIARWLNWFSLAVITMVFSTAIGIEGALHARPFLTVLQRGLEVNATLQGAYLGQAILLVFGPRLLRRSGK</sequence>
<evidence type="ECO:0000313" key="3">
    <source>
        <dbReference type="Proteomes" id="UP000012488"/>
    </source>
</evidence>